<comment type="domain">
    <text evidence="6">The WSXWS motif appears to be necessary for proper protein folding and thereby efficient intracellular transport and cell-surface receptor binding.</text>
</comment>
<dbReference type="AlphaFoldDB" id="A0A4Z2BCZ7"/>
<keyword evidence="8" id="KW-1185">Reference proteome</keyword>
<keyword evidence="4 6" id="KW-0675">Receptor</keyword>
<keyword evidence="5" id="KW-0325">Glycoprotein</keyword>
<keyword evidence="3 6" id="KW-1015">Disulfide bond</keyword>
<evidence type="ECO:0000256" key="5">
    <source>
        <dbReference type="ARBA" id="ARBA00023180"/>
    </source>
</evidence>
<sequence length="212" mass="23510">MHGMIRMGRGARLVLLLLLSAAGESVSPLRRRPLPAGGCRVLTEGCQPHTASITTEKGKLTGLQECPDYESAGNNSCFFDKSHTSIWVDYSLIVVAFNALGNATSDPLKIDVMEIVKPNPPENVTVLVESDEIPNLHISWEPPDNTDVRSGWITLKYSLRVRQENNSKWKEYLSGKQTHFSLYSLTPGVVYAGPGPLQTRPRLLERVERGRL</sequence>
<dbReference type="Gene3D" id="2.60.40.10">
    <property type="entry name" value="Immunoglobulins"/>
    <property type="match status" value="2"/>
</dbReference>
<dbReference type="InterPro" id="IPR036116">
    <property type="entry name" value="FN3_sf"/>
</dbReference>
<dbReference type="Proteomes" id="UP000516260">
    <property type="component" value="Chromosome 4"/>
</dbReference>
<feature type="signal peptide" evidence="6">
    <location>
        <begin position="1"/>
        <end position="25"/>
    </location>
</feature>
<comment type="domain">
    <text evidence="6">The box 1 motif is required for JAK interaction and/or activation.</text>
</comment>
<dbReference type="GO" id="GO:0046872">
    <property type="term" value="F:metal ion binding"/>
    <property type="evidence" value="ECO:0007669"/>
    <property type="project" value="UniProtKB-KW"/>
</dbReference>
<evidence type="ECO:0000256" key="3">
    <source>
        <dbReference type="ARBA" id="ARBA00023157"/>
    </source>
</evidence>
<dbReference type="GO" id="GO:0004896">
    <property type="term" value="F:cytokine receptor activity"/>
    <property type="evidence" value="ECO:0007669"/>
    <property type="project" value="TreeGrafter"/>
</dbReference>
<evidence type="ECO:0000313" key="8">
    <source>
        <dbReference type="Proteomes" id="UP000516260"/>
    </source>
</evidence>
<dbReference type="InterPro" id="IPR050379">
    <property type="entry name" value="Type-I_Cytokine_Rcpt"/>
</dbReference>
<evidence type="ECO:0000256" key="4">
    <source>
        <dbReference type="ARBA" id="ARBA00023170"/>
    </source>
</evidence>
<dbReference type="PANTHER" id="PTHR23036">
    <property type="entry name" value="CYTOKINE RECEPTOR"/>
    <property type="match status" value="1"/>
</dbReference>
<name>A0A4Z2BCZ7_9TELE</name>
<dbReference type="CDD" id="cd00063">
    <property type="entry name" value="FN3"/>
    <property type="match status" value="1"/>
</dbReference>
<keyword evidence="2" id="KW-0677">Repeat</keyword>
<dbReference type="GO" id="GO:0043235">
    <property type="term" value="C:receptor complex"/>
    <property type="evidence" value="ECO:0007669"/>
    <property type="project" value="TreeGrafter"/>
</dbReference>
<gene>
    <name evidence="6" type="primary">PRLR</name>
    <name evidence="7" type="ORF">fugu_003530</name>
</gene>
<dbReference type="EMBL" id="SWLE01000017">
    <property type="protein sequence ID" value="TNM89296.1"/>
    <property type="molecule type" value="Genomic_DNA"/>
</dbReference>
<evidence type="ECO:0000313" key="7">
    <source>
        <dbReference type="EMBL" id="TNM89296.1"/>
    </source>
</evidence>
<dbReference type="InterPro" id="IPR013783">
    <property type="entry name" value="Ig-like_fold"/>
</dbReference>
<keyword evidence="1 6" id="KW-0732">Signal</keyword>
<proteinExistence type="inferred from homology"/>
<accession>A0A4Z2BCZ7</accession>
<comment type="caution">
    <text evidence="7">The sequence shown here is derived from an EMBL/GenBank/DDBJ whole genome shotgun (WGS) entry which is preliminary data.</text>
</comment>
<keyword evidence="6" id="KW-0862">Zinc</keyword>
<dbReference type="GO" id="GO:0009897">
    <property type="term" value="C:external side of plasma membrane"/>
    <property type="evidence" value="ECO:0007669"/>
    <property type="project" value="TreeGrafter"/>
</dbReference>
<evidence type="ECO:0000256" key="6">
    <source>
        <dbReference type="RuleBase" id="RU365035"/>
    </source>
</evidence>
<comment type="function">
    <text evidence="6">This is a receptor for the anterior pituitary hormone prolactin.</text>
</comment>
<comment type="subcellular location">
    <subcellularLocation>
        <location evidence="6">Membrane</location>
        <topology evidence="6">Single-pass type I membrane protein</topology>
    </subcellularLocation>
</comment>
<comment type="similarity">
    <text evidence="6">Belongs to the type I cytokine receptor family. Type 1 subfamily.</text>
</comment>
<dbReference type="InterPro" id="IPR003961">
    <property type="entry name" value="FN3_dom"/>
</dbReference>
<protein>
    <recommendedName>
        <fullName evidence="6">Prolactin receptor</fullName>
        <shortName evidence="6">PRL-R</shortName>
    </recommendedName>
</protein>
<reference evidence="7 8" key="1">
    <citation type="submission" date="2019-04" db="EMBL/GenBank/DDBJ databases">
        <title>The sequence and de novo assembly of Takifugu bimaculatus genome using PacBio and Hi-C technologies.</title>
        <authorList>
            <person name="Xu P."/>
            <person name="Liu B."/>
            <person name="Zhou Z."/>
        </authorList>
    </citation>
    <scope>NUCLEOTIDE SEQUENCE [LARGE SCALE GENOMIC DNA]</scope>
    <source>
        <strain evidence="7">TB-2018</strain>
        <tissue evidence="7">Muscle</tissue>
    </source>
</reference>
<dbReference type="PANTHER" id="PTHR23036:SF86">
    <property type="entry name" value="PROLACTIN RECEPTOR"/>
    <property type="match status" value="1"/>
</dbReference>
<evidence type="ECO:0000256" key="1">
    <source>
        <dbReference type="ARBA" id="ARBA00022729"/>
    </source>
</evidence>
<organism evidence="7 8">
    <name type="scientific">Takifugu bimaculatus</name>
    <dbReference type="NCBI Taxonomy" id="433685"/>
    <lineage>
        <taxon>Eukaryota</taxon>
        <taxon>Metazoa</taxon>
        <taxon>Chordata</taxon>
        <taxon>Craniata</taxon>
        <taxon>Vertebrata</taxon>
        <taxon>Euteleostomi</taxon>
        <taxon>Actinopterygii</taxon>
        <taxon>Neopterygii</taxon>
        <taxon>Teleostei</taxon>
        <taxon>Neoteleostei</taxon>
        <taxon>Acanthomorphata</taxon>
        <taxon>Eupercaria</taxon>
        <taxon>Tetraodontiformes</taxon>
        <taxon>Tetradontoidea</taxon>
        <taxon>Tetraodontidae</taxon>
        <taxon>Takifugu</taxon>
    </lineage>
</organism>
<dbReference type="GO" id="GO:0019955">
    <property type="term" value="F:cytokine binding"/>
    <property type="evidence" value="ECO:0007669"/>
    <property type="project" value="TreeGrafter"/>
</dbReference>
<keyword evidence="6" id="KW-0479">Metal-binding</keyword>
<feature type="chain" id="PRO_5021511319" description="Prolactin receptor" evidence="6">
    <location>
        <begin position="26"/>
        <end position="212"/>
    </location>
</feature>
<dbReference type="SUPFAM" id="SSF49265">
    <property type="entry name" value="Fibronectin type III"/>
    <property type="match status" value="2"/>
</dbReference>
<evidence type="ECO:0000256" key="2">
    <source>
        <dbReference type="ARBA" id="ARBA00022737"/>
    </source>
</evidence>